<dbReference type="EMBL" id="LR746268">
    <property type="protein sequence ID" value="CAA7397066.1"/>
    <property type="molecule type" value="Genomic_DNA"/>
</dbReference>
<keyword evidence="2" id="KW-1185">Reference proteome</keyword>
<dbReference type="Proteomes" id="UP000663760">
    <property type="component" value="Chromosome 5"/>
</dbReference>
<gene>
    <name evidence="1" type="ORF">SI8410_05007729</name>
</gene>
<protein>
    <submittedName>
        <fullName evidence="1">Uncharacterized protein</fullName>
    </submittedName>
</protein>
<organism evidence="1 2">
    <name type="scientific">Spirodela intermedia</name>
    <name type="common">Intermediate duckweed</name>
    <dbReference type="NCBI Taxonomy" id="51605"/>
    <lineage>
        <taxon>Eukaryota</taxon>
        <taxon>Viridiplantae</taxon>
        <taxon>Streptophyta</taxon>
        <taxon>Embryophyta</taxon>
        <taxon>Tracheophyta</taxon>
        <taxon>Spermatophyta</taxon>
        <taxon>Magnoliopsida</taxon>
        <taxon>Liliopsida</taxon>
        <taxon>Araceae</taxon>
        <taxon>Lemnoideae</taxon>
        <taxon>Spirodela</taxon>
    </lineage>
</organism>
<proteinExistence type="predicted"/>
<evidence type="ECO:0000313" key="2">
    <source>
        <dbReference type="Proteomes" id="UP000663760"/>
    </source>
</evidence>
<accession>A0A7I8KIG2</accession>
<dbReference type="AlphaFoldDB" id="A0A7I8KIG2"/>
<sequence length="100" mass="10420">MVEAVNGVIPRCRLLGAEVEAVLAKENADGLHPGEVAGHVGASPTDEVLVYVEVGIGNEAEVAVLLAVEVEGDTVRSDKPVVLANCTRNIASCTRQEATR</sequence>
<name>A0A7I8KIG2_SPIIN</name>
<reference evidence="1" key="1">
    <citation type="submission" date="2020-02" db="EMBL/GenBank/DDBJ databases">
        <authorList>
            <person name="Scholz U."/>
            <person name="Mascher M."/>
            <person name="Fiebig A."/>
        </authorList>
    </citation>
    <scope>NUCLEOTIDE SEQUENCE</scope>
</reference>
<evidence type="ECO:0000313" key="1">
    <source>
        <dbReference type="EMBL" id="CAA7397066.1"/>
    </source>
</evidence>